<gene>
    <name evidence="1" type="ORF">ET418_15360</name>
</gene>
<accession>A0A5A9X6U8</accession>
<protein>
    <recommendedName>
        <fullName evidence="3">Phage prohead protease, HK97 family</fullName>
    </recommendedName>
</protein>
<organism evidence="1 2">
    <name type="scientific">Oryzomonas rubra</name>
    <dbReference type="NCBI Taxonomy" id="2509454"/>
    <lineage>
        <taxon>Bacteria</taxon>
        <taxon>Pseudomonadati</taxon>
        <taxon>Thermodesulfobacteriota</taxon>
        <taxon>Desulfuromonadia</taxon>
        <taxon>Geobacterales</taxon>
        <taxon>Geobacteraceae</taxon>
        <taxon>Oryzomonas</taxon>
    </lineage>
</organism>
<name>A0A5A9X6U8_9BACT</name>
<reference evidence="1 2" key="1">
    <citation type="submission" date="2019-04" db="EMBL/GenBank/DDBJ databases">
        <title>Geobacter ruber sp. nov., ferric-reducing bacteria isolated from paddy soil.</title>
        <authorList>
            <person name="Xu Z."/>
            <person name="Masuda Y."/>
            <person name="Itoh H."/>
            <person name="Senoo K."/>
        </authorList>
    </citation>
    <scope>NUCLEOTIDE SEQUENCE [LARGE SCALE GENOMIC DNA]</scope>
    <source>
        <strain evidence="1 2">Red88</strain>
    </source>
</reference>
<keyword evidence="2" id="KW-1185">Reference proteome</keyword>
<dbReference type="AlphaFoldDB" id="A0A5A9X6U8"/>
<evidence type="ECO:0000313" key="1">
    <source>
        <dbReference type="EMBL" id="KAA0888756.1"/>
    </source>
</evidence>
<evidence type="ECO:0000313" key="2">
    <source>
        <dbReference type="Proteomes" id="UP000324298"/>
    </source>
</evidence>
<dbReference type="Proteomes" id="UP000324298">
    <property type="component" value="Unassembled WGS sequence"/>
</dbReference>
<proteinExistence type="predicted"/>
<dbReference type="EMBL" id="SRSD01000010">
    <property type="protein sequence ID" value="KAA0888756.1"/>
    <property type="molecule type" value="Genomic_DNA"/>
</dbReference>
<dbReference type="RefSeq" id="WP_149309071.1">
    <property type="nucleotide sequence ID" value="NZ_SRSD01000010.1"/>
</dbReference>
<comment type="caution">
    <text evidence="1">The sequence shown here is derived from an EMBL/GenBank/DDBJ whole genome shotgun (WGS) entry which is preliminary data.</text>
</comment>
<sequence>MEDSQVLFEMPVEMELRKSGDGNRRIVRGYASTESMDQDGETILQKGIDFSPLLKSGFINYDHQYRDICGAKMPIIIGYPIKAEIRDKGLWVESELLKSTDAGDVTSEQLRLADEMWALGMALKKSGTRSLAYSVEGGVLQRKGKKIVKSVVKHCALTHKPVNPEATVELFAKSLCCGRCNPESPLFIPGHSCGDHAPVSKEDRENISKALDTTNGAPLMRENLDRGITCLLYGDTNCGCCNGNGKFINGMQGAVEHLQKCRGASRDESLNFLRRLITGSAYNPDLAGIVKQAGIVT</sequence>
<evidence type="ECO:0008006" key="3">
    <source>
        <dbReference type="Google" id="ProtNLM"/>
    </source>
</evidence>